<gene>
    <name evidence="1" type="ORF">KY290_035873</name>
</gene>
<protein>
    <submittedName>
        <fullName evidence="1">Uncharacterized protein</fullName>
    </submittedName>
</protein>
<name>A0ABQ7TSP2_SOLTU</name>
<evidence type="ECO:0000313" key="2">
    <source>
        <dbReference type="Proteomes" id="UP000826656"/>
    </source>
</evidence>
<sequence length="93" mass="10748">MSPVRVPMEMDVATKGRTRPCMAKVQVDIDSTKPRLSHVFVGQKFYQSTARLQGHSVNQYQGRERYNEEETEGTQIRQGKLIIRQMYKATRSS</sequence>
<organism evidence="1 2">
    <name type="scientific">Solanum tuberosum</name>
    <name type="common">Potato</name>
    <dbReference type="NCBI Taxonomy" id="4113"/>
    <lineage>
        <taxon>Eukaryota</taxon>
        <taxon>Viridiplantae</taxon>
        <taxon>Streptophyta</taxon>
        <taxon>Embryophyta</taxon>
        <taxon>Tracheophyta</taxon>
        <taxon>Spermatophyta</taxon>
        <taxon>Magnoliopsida</taxon>
        <taxon>eudicotyledons</taxon>
        <taxon>Gunneridae</taxon>
        <taxon>Pentapetalae</taxon>
        <taxon>asterids</taxon>
        <taxon>lamiids</taxon>
        <taxon>Solanales</taxon>
        <taxon>Solanaceae</taxon>
        <taxon>Solanoideae</taxon>
        <taxon>Solaneae</taxon>
        <taxon>Solanum</taxon>
    </lineage>
</organism>
<evidence type="ECO:0000313" key="1">
    <source>
        <dbReference type="EMBL" id="KAH0737168.1"/>
    </source>
</evidence>
<reference evidence="1 2" key="1">
    <citation type="journal article" date="2021" name="bioRxiv">
        <title>Chromosome-scale and haplotype-resolved genome assembly of a tetraploid potato cultivar.</title>
        <authorList>
            <person name="Sun H."/>
            <person name="Jiao W.-B."/>
            <person name="Krause K."/>
            <person name="Campoy J.A."/>
            <person name="Goel M."/>
            <person name="Folz-Donahue K."/>
            <person name="Kukat C."/>
            <person name="Huettel B."/>
            <person name="Schneeberger K."/>
        </authorList>
    </citation>
    <scope>NUCLEOTIDE SEQUENCE [LARGE SCALE GENOMIC DNA]</scope>
    <source>
        <strain evidence="1">SolTubOtavaFocal</strain>
        <tissue evidence="1">Leaves</tissue>
    </source>
</reference>
<keyword evidence="2" id="KW-1185">Reference proteome</keyword>
<dbReference type="EMBL" id="JAIVGD010000028">
    <property type="protein sequence ID" value="KAH0737168.1"/>
    <property type="molecule type" value="Genomic_DNA"/>
</dbReference>
<accession>A0ABQ7TSP2</accession>
<comment type="caution">
    <text evidence="1">The sequence shown here is derived from an EMBL/GenBank/DDBJ whole genome shotgun (WGS) entry which is preliminary data.</text>
</comment>
<proteinExistence type="predicted"/>
<dbReference type="Proteomes" id="UP000826656">
    <property type="component" value="Unassembled WGS sequence"/>
</dbReference>